<feature type="region of interest" description="Disordered" evidence="1">
    <location>
        <begin position="28"/>
        <end position="54"/>
    </location>
</feature>
<evidence type="ECO:0000313" key="3">
    <source>
        <dbReference type="Proteomes" id="UP001314170"/>
    </source>
</evidence>
<protein>
    <submittedName>
        <fullName evidence="2">Uncharacterized protein</fullName>
    </submittedName>
</protein>
<accession>A0AAV1S2C2</accession>
<keyword evidence="3" id="KW-1185">Reference proteome</keyword>
<comment type="caution">
    <text evidence="2">The sequence shown here is derived from an EMBL/GenBank/DDBJ whole genome shotgun (WGS) entry which is preliminary data.</text>
</comment>
<proteinExistence type="predicted"/>
<evidence type="ECO:0000313" key="2">
    <source>
        <dbReference type="EMBL" id="CAK7345394.1"/>
    </source>
</evidence>
<sequence>MPGSLLCQFSPTRGKVGGAKEFESHLSMANNGGVRSPDTAPYEIFKKHGPGDPA</sequence>
<organism evidence="2 3">
    <name type="scientific">Dovyalis caffra</name>
    <dbReference type="NCBI Taxonomy" id="77055"/>
    <lineage>
        <taxon>Eukaryota</taxon>
        <taxon>Viridiplantae</taxon>
        <taxon>Streptophyta</taxon>
        <taxon>Embryophyta</taxon>
        <taxon>Tracheophyta</taxon>
        <taxon>Spermatophyta</taxon>
        <taxon>Magnoliopsida</taxon>
        <taxon>eudicotyledons</taxon>
        <taxon>Gunneridae</taxon>
        <taxon>Pentapetalae</taxon>
        <taxon>rosids</taxon>
        <taxon>fabids</taxon>
        <taxon>Malpighiales</taxon>
        <taxon>Salicaceae</taxon>
        <taxon>Flacourtieae</taxon>
        <taxon>Dovyalis</taxon>
    </lineage>
</organism>
<gene>
    <name evidence="2" type="ORF">DCAF_LOCUS18213</name>
</gene>
<dbReference type="AlphaFoldDB" id="A0AAV1S2C2"/>
<dbReference type="EMBL" id="CAWUPB010001168">
    <property type="protein sequence ID" value="CAK7345394.1"/>
    <property type="molecule type" value="Genomic_DNA"/>
</dbReference>
<evidence type="ECO:0000256" key="1">
    <source>
        <dbReference type="SAM" id="MobiDB-lite"/>
    </source>
</evidence>
<feature type="compositionally biased region" description="Basic and acidic residues" evidence="1">
    <location>
        <begin position="44"/>
        <end position="54"/>
    </location>
</feature>
<dbReference type="Proteomes" id="UP001314170">
    <property type="component" value="Unassembled WGS sequence"/>
</dbReference>
<reference evidence="2 3" key="1">
    <citation type="submission" date="2024-01" db="EMBL/GenBank/DDBJ databases">
        <authorList>
            <person name="Waweru B."/>
        </authorList>
    </citation>
    <scope>NUCLEOTIDE SEQUENCE [LARGE SCALE GENOMIC DNA]</scope>
</reference>
<name>A0AAV1S2C2_9ROSI</name>